<comment type="caution">
    <text evidence="2">The sequence shown here is derived from an EMBL/GenBank/DDBJ whole genome shotgun (WGS) entry which is preliminary data.</text>
</comment>
<gene>
    <name evidence="2" type="ORF">GCM10007071_00820</name>
</gene>
<feature type="transmembrane region" description="Helical" evidence="1">
    <location>
        <begin position="57"/>
        <end position="76"/>
    </location>
</feature>
<protein>
    <submittedName>
        <fullName evidence="2">Integral membrane protein</fullName>
    </submittedName>
</protein>
<reference evidence="3" key="1">
    <citation type="journal article" date="2019" name="Int. J. Syst. Evol. Microbiol.">
        <title>The Global Catalogue of Microorganisms (GCM) 10K type strain sequencing project: providing services to taxonomists for standard genome sequencing and annotation.</title>
        <authorList>
            <consortium name="The Broad Institute Genomics Platform"/>
            <consortium name="The Broad Institute Genome Sequencing Center for Infectious Disease"/>
            <person name="Wu L."/>
            <person name="Ma J."/>
        </authorList>
    </citation>
    <scope>NUCLEOTIDE SEQUENCE [LARGE SCALE GENOMIC DNA]</scope>
    <source>
        <strain evidence="3">KCTC 22280</strain>
    </source>
</reference>
<organism evidence="2 3">
    <name type="scientific">Marinobacter zhanjiangensis</name>
    <dbReference type="NCBI Taxonomy" id="578215"/>
    <lineage>
        <taxon>Bacteria</taxon>
        <taxon>Pseudomonadati</taxon>
        <taxon>Pseudomonadota</taxon>
        <taxon>Gammaproteobacteria</taxon>
        <taxon>Pseudomonadales</taxon>
        <taxon>Marinobacteraceae</taxon>
        <taxon>Marinobacter</taxon>
    </lineage>
</organism>
<proteinExistence type="predicted"/>
<keyword evidence="3" id="KW-1185">Reference proteome</keyword>
<evidence type="ECO:0000313" key="3">
    <source>
        <dbReference type="Proteomes" id="UP000601597"/>
    </source>
</evidence>
<accession>A0ABQ3ALQ5</accession>
<dbReference type="Pfam" id="PF04307">
    <property type="entry name" value="YdjM"/>
    <property type="match status" value="1"/>
</dbReference>
<dbReference type="InterPro" id="IPR007404">
    <property type="entry name" value="YdjM-like"/>
</dbReference>
<keyword evidence="1" id="KW-0812">Transmembrane</keyword>
<dbReference type="RefSeq" id="WP_189571202.1">
    <property type="nucleotide sequence ID" value="NZ_BMXV01000001.1"/>
</dbReference>
<sequence length="344" mass="37635">MDSVTQAALGACIGGAIASRTLGRAAIIGGAALGTLPDLDVVLDYGSAVANFTQHRGFSHSLFILVPLGVALALALHRWKPQLSLRRWLAFTLLILVTHPLLDTLTTYGTQLFWPLGSPLGSNSIFIIDPLYTLPLLFAILYGLLRPPAHRALYASLALSSAYLLWALGAQALVDSRVEDQLADRGLAEAPRMVQPMPFTTLLWRVTVLDTDERLEIVTGPFEGDRPLTVERFPRDPALIDRLASFAEGQRLIWFTDGFLDVRVRENRLLATDIRLGVPGAHPFTFVIARQDPDGHWSATASTREPRPAMRNDALRAFWSRLSGEAQVLCMASFEALPAGETCS</sequence>
<feature type="transmembrane region" description="Helical" evidence="1">
    <location>
        <begin position="125"/>
        <end position="145"/>
    </location>
</feature>
<dbReference type="EMBL" id="BMXV01000001">
    <property type="protein sequence ID" value="GGY58513.1"/>
    <property type="molecule type" value="Genomic_DNA"/>
</dbReference>
<feature type="transmembrane region" description="Helical" evidence="1">
    <location>
        <begin position="152"/>
        <end position="174"/>
    </location>
</feature>
<dbReference type="Proteomes" id="UP000601597">
    <property type="component" value="Unassembled WGS sequence"/>
</dbReference>
<evidence type="ECO:0000256" key="1">
    <source>
        <dbReference type="SAM" id="Phobius"/>
    </source>
</evidence>
<name>A0ABQ3ALQ5_9GAMM</name>
<dbReference type="PANTHER" id="PTHR40031">
    <property type="entry name" value="HYPOTHETICAL MEMBRANE SPANNING PROTEIN"/>
    <property type="match status" value="1"/>
</dbReference>
<evidence type="ECO:0000313" key="2">
    <source>
        <dbReference type="EMBL" id="GGY58513.1"/>
    </source>
</evidence>
<feature type="transmembrane region" description="Helical" evidence="1">
    <location>
        <begin position="88"/>
        <end position="105"/>
    </location>
</feature>
<dbReference type="InterPro" id="IPR053170">
    <property type="entry name" value="Transcription_regulator"/>
</dbReference>
<keyword evidence="1" id="KW-1133">Transmembrane helix</keyword>
<keyword evidence="1" id="KW-0472">Membrane</keyword>
<dbReference type="PANTHER" id="PTHR40031:SF1">
    <property type="entry name" value="MEMBRANE-BOUND METAL-DEPENDENT HYDROLASE"/>
    <property type="match status" value="1"/>
</dbReference>